<proteinExistence type="predicted"/>
<organism evidence="2 3">
    <name type="scientific">Silvanigrella aquatica</name>
    <dbReference type="NCBI Taxonomy" id="1915309"/>
    <lineage>
        <taxon>Bacteria</taxon>
        <taxon>Pseudomonadati</taxon>
        <taxon>Bdellovibrionota</taxon>
        <taxon>Oligoflexia</taxon>
        <taxon>Silvanigrellales</taxon>
        <taxon>Silvanigrellaceae</taxon>
        <taxon>Silvanigrella</taxon>
    </lineage>
</organism>
<name>A0A1L4D1I2_9BACT</name>
<dbReference type="Proteomes" id="UP000184731">
    <property type="component" value="Chromosome"/>
</dbReference>
<dbReference type="STRING" id="1915309.AXG55_09085"/>
<sequence length="179" mass="20426">MTINPNDIESELSYVYLHAVASLAGFTCSLPTRLEDNLGIDVTIRNSDKLAPDSKLYDFSVDIQLKATIKKIEIINDKIAYSFRGIKQYDKLRSVFTGNPKIVILLLLPENKEEWLHITKEQLILKNAAYWVSLYSAPESENATSQTIYIPTNNLLTVQSLKELMIKLSIEENIKYEQL</sequence>
<dbReference type="OrthoDB" id="516854at2"/>
<dbReference type="AlphaFoldDB" id="A0A1L4D1I2"/>
<dbReference type="InterPro" id="IPR025375">
    <property type="entry name" value="DUF4365"/>
</dbReference>
<gene>
    <name evidence="2" type="ORF">AXG55_09085</name>
</gene>
<keyword evidence="3" id="KW-1185">Reference proteome</keyword>
<dbReference type="KEGG" id="saqi:AXG55_09085"/>
<dbReference type="RefSeq" id="WP_148697800.1">
    <property type="nucleotide sequence ID" value="NZ_CP017834.1"/>
</dbReference>
<dbReference type="EMBL" id="CP017834">
    <property type="protein sequence ID" value="APJ04051.1"/>
    <property type="molecule type" value="Genomic_DNA"/>
</dbReference>
<feature type="domain" description="DUF4365" evidence="1">
    <location>
        <begin position="11"/>
        <end position="165"/>
    </location>
</feature>
<accession>A0A1L4D1I2</accession>
<evidence type="ECO:0000313" key="2">
    <source>
        <dbReference type="EMBL" id="APJ04051.1"/>
    </source>
</evidence>
<evidence type="ECO:0000313" key="3">
    <source>
        <dbReference type="Proteomes" id="UP000184731"/>
    </source>
</evidence>
<dbReference type="Pfam" id="PF14280">
    <property type="entry name" value="DUF4365"/>
    <property type="match status" value="1"/>
</dbReference>
<evidence type="ECO:0000259" key="1">
    <source>
        <dbReference type="Pfam" id="PF14280"/>
    </source>
</evidence>
<reference evidence="2 3" key="1">
    <citation type="submission" date="2016-10" db="EMBL/GenBank/DDBJ databases">
        <title>Silvanigrella aquatica sp. nov., isolated from a freshwater lake located in the Black Forest, Germany, description of Silvanigrellaceae fam. nov., Silvanigrellales ord. nov., reclassification of the order Bdellovibrionales in the class Oligoflexia, reclassification of the families Bacteriovoracaceae and Halobacteriovoraceae in the new order Bacteriovoracales ord. nov., and reclassification of the family Pseudobacteriovoracaceae in the order Oligoflexiales.</title>
        <authorList>
            <person name="Hahn M.W."/>
            <person name="Schmidt J."/>
            <person name="Koll U."/>
            <person name="Rohde M."/>
            <person name="Verbag S."/>
            <person name="Pitt A."/>
            <person name="Nakai R."/>
            <person name="Naganuma T."/>
            <person name="Lang E."/>
        </authorList>
    </citation>
    <scope>NUCLEOTIDE SEQUENCE [LARGE SCALE GENOMIC DNA]</scope>
    <source>
        <strain evidence="2 3">MWH-Nonnen-W8red</strain>
    </source>
</reference>
<protein>
    <recommendedName>
        <fullName evidence="1">DUF4365 domain-containing protein</fullName>
    </recommendedName>
</protein>